<feature type="domain" description="Bacterial alpha-L-rhamnosidase N-terminal" evidence="5">
    <location>
        <begin position="221"/>
        <end position="400"/>
    </location>
</feature>
<gene>
    <name evidence="8" type="ORF">DJ568_07885</name>
</gene>
<dbReference type="PANTHER" id="PTHR33307:SF6">
    <property type="entry name" value="ALPHA-RHAMNOSIDASE (EUROFUNG)-RELATED"/>
    <property type="match status" value="1"/>
</dbReference>
<evidence type="ECO:0000256" key="3">
    <source>
        <dbReference type="ARBA" id="ARBA00022801"/>
    </source>
</evidence>
<dbReference type="Pfam" id="PF17390">
    <property type="entry name" value="Bac_rhamnosid_C"/>
    <property type="match status" value="1"/>
</dbReference>
<dbReference type="Pfam" id="PF05592">
    <property type="entry name" value="Bac_rhamnosid"/>
    <property type="match status" value="1"/>
</dbReference>
<sequence length="974" mass="109529">MLAYFIFLIHNISKYTILQIYILYRRVNFINLASTNYNTMLSKTLKLLGVCAGIVYLLAGCRQYTTPQAVPENLTCEYLKDPLGIDVIKPRLSWISSSQTRGFMQHAYRILVSSSINKLNKDAGDIWDSGKIESDSSINIRYNGMPLQSGGRYFWKVKLWNNTGEESGWSSVATWSVGLLDTSDWKGKWIGNDEPMPGDNVNAVYTRVSARYLRKDFASLKKVKAATAYLCGLGLSELYINGKKIGDAVLSPALAEYPKRAWYTTYDVTNDIKQGRNAFGILLGNGRFVGVRVKPVPVYYDNNFITKLTHYGMPKAIGQIAIEYTDGTHQTIYTDTDWKLTNQGPIITNNEFDGEEYDATKELTGWSEAGYNDKEWQNARHVKPGALQLSAQMTPPIKVMNKVKPIAVFERAPGVFIFDMGQNMVGWVNLKVQGKRGQKVAMRFAEVLKPDSNLNLAPIRTAKVTDAYTLKGIGIESWQPRFVYHGFRYVEVRGYPGKPSLDAITGMVVHDALEEGGTFVTSNAVINKIFNNAKWGIKGNYRSIPTDCPQRDERQGWLGDRATGSRGESYLFNNAPLYAKWLRDINDAQTDSGSIPDVAPSYWQLNTDNITWPAAYIIIANMLYEQFGNREPLIQHYASMNKWMDFIRNKRMTNYIIEFDQYGDWCVPPDDPSIIMSKDPKRKSDGAVLSTAYYYHLCGIMERFARLNNNMKDAGEYANLQANIKKAYNARFFDIKRNAYTNNTATTNGLSLFFGLTPGKSRQAVFNNMVNTTMRDFNGHVSTGLIGVQFLMRTLTHMGRPDVAYKLATNKDYPGWGYMVENGATTIWELWNGNTADPFMNSGNHVMLLGDLVIWYFEDLAGIKPDANTPGFKKIIMKPTPVADLTFVKASHKSPYGWIRSEWEIKNGSFTWNITVPANTTAKIYVPAKSEEDVYEGSGRASKADGVKLLGAEGGRVVYEVGAGSYKFSAVIKK</sequence>
<dbReference type="InterPro" id="IPR035398">
    <property type="entry name" value="Bac_rhamnosid_C"/>
</dbReference>
<feature type="domain" description="Alpha-L-rhamnosidase C-terminal" evidence="7">
    <location>
        <begin position="862"/>
        <end position="937"/>
    </location>
</feature>
<evidence type="ECO:0000313" key="8">
    <source>
        <dbReference type="EMBL" id="RCH55102.1"/>
    </source>
</evidence>
<dbReference type="Pfam" id="PF25788">
    <property type="entry name" value="Ig_Rha78A_N"/>
    <property type="match status" value="1"/>
</dbReference>
<protein>
    <recommendedName>
        <fullName evidence="2">alpha-L-rhamnosidase</fullName>
        <ecNumber evidence="2">3.2.1.40</ecNumber>
    </recommendedName>
</protein>
<dbReference type="Gene3D" id="2.60.120.260">
    <property type="entry name" value="Galactose-binding domain-like"/>
    <property type="match status" value="2"/>
</dbReference>
<feature type="domain" description="Alpha-L-rhamnosidase concanavalin-like" evidence="4">
    <location>
        <begin position="412"/>
        <end position="510"/>
    </location>
</feature>
<feature type="domain" description="Alpha-L-rhamnosidase six-hairpin glycosidase" evidence="6">
    <location>
        <begin position="515"/>
        <end position="858"/>
    </location>
</feature>
<dbReference type="EMBL" id="QGDC01000004">
    <property type="protein sequence ID" value="RCH55102.1"/>
    <property type="molecule type" value="Genomic_DNA"/>
</dbReference>
<organism evidence="8 9">
    <name type="scientific">Mucilaginibacter hurinus</name>
    <dbReference type="NCBI Taxonomy" id="2201324"/>
    <lineage>
        <taxon>Bacteria</taxon>
        <taxon>Pseudomonadati</taxon>
        <taxon>Bacteroidota</taxon>
        <taxon>Sphingobacteriia</taxon>
        <taxon>Sphingobacteriales</taxon>
        <taxon>Sphingobacteriaceae</taxon>
        <taxon>Mucilaginibacter</taxon>
    </lineage>
</organism>
<evidence type="ECO:0000259" key="6">
    <source>
        <dbReference type="Pfam" id="PF17389"/>
    </source>
</evidence>
<dbReference type="GO" id="GO:0030596">
    <property type="term" value="F:alpha-L-rhamnosidase activity"/>
    <property type="evidence" value="ECO:0007669"/>
    <property type="project" value="UniProtKB-EC"/>
</dbReference>
<name>A0A367GNN3_9SPHI</name>
<evidence type="ECO:0000259" key="5">
    <source>
        <dbReference type="Pfam" id="PF08531"/>
    </source>
</evidence>
<keyword evidence="3" id="KW-0378">Hydrolase</keyword>
<reference evidence="8 9" key="1">
    <citation type="submission" date="2018-05" db="EMBL/GenBank/DDBJ databases">
        <title>Mucilaginibacter hurinus sp. nov., isolated from briquette warehouse soil.</title>
        <authorList>
            <person name="Choi L."/>
        </authorList>
    </citation>
    <scope>NUCLEOTIDE SEQUENCE [LARGE SCALE GENOMIC DNA]</scope>
    <source>
        <strain evidence="8 9">ZR32</strain>
    </source>
</reference>
<accession>A0A367GNN3</accession>
<dbReference type="Gene3D" id="1.50.10.10">
    <property type="match status" value="1"/>
</dbReference>
<dbReference type="InterPro" id="IPR016007">
    <property type="entry name" value="Alpha_rhamnosid"/>
</dbReference>
<dbReference type="InterPro" id="IPR008902">
    <property type="entry name" value="Rhamnosid_concanavalin"/>
</dbReference>
<dbReference type="InterPro" id="IPR013783">
    <property type="entry name" value="Ig-like_fold"/>
</dbReference>
<evidence type="ECO:0000256" key="2">
    <source>
        <dbReference type="ARBA" id="ARBA00012652"/>
    </source>
</evidence>
<dbReference type="Pfam" id="PF08531">
    <property type="entry name" value="Bac_rhamnosid_N"/>
    <property type="match status" value="1"/>
</dbReference>
<dbReference type="Proteomes" id="UP000253209">
    <property type="component" value="Unassembled WGS sequence"/>
</dbReference>
<dbReference type="GO" id="GO:0005975">
    <property type="term" value="P:carbohydrate metabolic process"/>
    <property type="evidence" value="ECO:0007669"/>
    <property type="project" value="InterPro"/>
</dbReference>
<dbReference type="PIRSF" id="PIRSF010631">
    <property type="entry name" value="A-rhamnsds"/>
    <property type="match status" value="1"/>
</dbReference>
<evidence type="ECO:0000259" key="4">
    <source>
        <dbReference type="Pfam" id="PF05592"/>
    </source>
</evidence>
<dbReference type="Gene3D" id="2.60.420.10">
    <property type="entry name" value="Maltose phosphorylase, domain 3"/>
    <property type="match status" value="1"/>
</dbReference>
<dbReference type="InterPro" id="IPR012341">
    <property type="entry name" value="6hp_glycosidase-like_sf"/>
</dbReference>
<dbReference type="PANTHER" id="PTHR33307">
    <property type="entry name" value="ALPHA-RHAMNOSIDASE (EUROFUNG)"/>
    <property type="match status" value="1"/>
</dbReference>
<evidence type="ECO:0000313" key="9">
    <source>
        <dbReference type="Proteomes" id="UP000253209"/>
    </source>
</evidence>
<comment type="catalytic activity">
    <reaction evidence="1">
        <text>Hydrolysis of terminal non-reducing alpha-L-rhamnose residues in alpha-L-rhamnosides.</text>
        <dbReference type="EC" id="3.2.1.40"/>
    </reaction>
</comment>
<evidence type="ECO:0000256" key="1">
    <source>
        <dbReference type="ARBA" id="ARBA00001445"/>
    </source>
</evidence>
<dbReference type="AlphaFoldDB" id="A0A367GNN3"/>
<evidence type="ECO:0000259" key="7">
    <source>
        <dbReference type="Pfam" id="PF17390"/>
    </source>
</evidence>
<keyword evidence="9" id="KW-1185">Reference proteome</keyword>
<dbReference type="InterPro" id="IPR008928">
    <property type="entry name" value="6-hairpin_glycosidase_sf"/>
</dbReference>
<proteinExistence type="predicted"/>
<dbReference type="Pfam" id="PF17389">
    <property type="entry name" value="Bac_rhamnosid6H"/>
    <property type="match status" value="1"/>
</dbReference>
<dbReference type="InterPro" id="IPR013737">
    <property type="entry name" value="Bac_rhamnosid_N"/>
</dbReference>
<dbReference type="SUPFAM" id="SSF48208">
    <property type="entry name" value="Six-hairpin glycosidases"/>
    <property type="match status" value="1"/>
</dbReference>
<dbReference type="Gene3D" id="2.60.40.10">
    <property type="entry name" value="Immunoglobulins"/>
    <property type="match status" value="1"/>
</dbReference>
<dbReference type="InterPro" id="IPR035396">
    <property type="entry name" value="Bac_rhamnosid6H"/>
</dbReference>
<dbReference type="EC" id="3.2.1.40" evidence="2"/>
<comment type="caution">
    <text evidence="8">The sequence shown here is derived from an EMBL/GenBank/DDBJ whole genome shotgun (WGS) entry which is preliminary data.</text>
</comment>